<dbReference type="Proteomes" id="UP000054736">
    <property type="component" value="Unassembled WGS sequence"/>
</dbReference>
<feature type="compositionally biased region" description="Basic and acidic residues" evidence="3">
    <location>
        <begin position="1009"/>
        <end position="1023"/>
    </location>
</feature>
<keyword evidence="2" id="KW-0040">ANK repeat</keyword>
<feature type="region of interest" description="Disordered" evidence="3">
    <location>
        <begin position="1009"/>
        <end position="1170"/>
    </location>
</feature>
<feature type="domain" description="F-box" evidence="4">
    <location>
        <begin position="439"/>
        <end position="485"/>
    </location>
</feature>
<organism evidence="5 6">
    <name type="scientific">Legionella drozanskii LLAP-1</name>
    <dbReference type="NCBI Taxonomy" id="1212489"/>
    <lineage>
        <taxon>Bacteria</taxon>
        <taxon>Pseudomonadati</taxon>
        <taxon>Pseudomonadota</taxon>
        <taxon>Gammaproteobacteria</taxon>
        <taxon>Legionellales</taxon>
        <taxon>Legionellaceae</taxon>
        <taxon>Legionella</taxon>
    </lineage>
</organism>
<dbReference type="InterPro" id="IPR001810">
    <property type="entry name" value="F-box_dom"/>
</dbReference>
<dbReference type="GO" id="GO:0005737">
    <property type="term" value="C:cytoplasm"/>
    <property type="evidence" value="ECO:0007669"/>
    <property type="project" value="TreeGrafter"/>
</dbReference>
<dbReference type="SUPFAM" id="SSF81383">
    <property type="entry name" value="F-box domain"/>
    <property type="match status" value="1"/>
</dbReference>
<dbReference type="Gene3D" id="1.20.1280.50">
    <property type="match status" value="1"/>
</dbReference>
<evidence type="ECO:0000256" key="3">
    <source>
        <dbReference type="SAM" id="MobiDB-lite"/>
    </source>
</evidence>
<feature type="compositionally biased region" description="Basic and acidic residues" evidence="3">
    <location>
        <begin position="1148"/>
        <end position="1170"/>
    </location>
</feature>
<evidence type="ECO:0000313" key="6">
    <source>
        <dbReference type="Proteomes" id="UP000054736"/>
    </source>
</evidence>
<protein>
    <submittedName>
        <fullName evidence="5">Ankyrin repeats (3 copies)</fullName>
    </submittedName>
</protein>
<dbReference type="SMART" id="SM00248">
    <property type="entry name" value="ANK"/>
    <property type="match status" value="6"/>
</dbReference>
<feature type="compositionally biased region" description="Basic and acidic residues" evidence="3">
    <location>
        <begin position="1043"/>
        <end position="1054"/>
    </location>
</feature>
<evidence type="ECO:0000256" key="2">
    <source>
        <dbReference type="ARBA" id="ARBA00023043"/>
    </source>
</evidence>
<dbReference type="PANTHER" id="PTHR24189">
    <property type="entry name" value="MYOTROPHIN"/>
    <property type="match status" value="1"/>
</dbReference>
<sequence>MKEKSTENFSDQKNHSSNDIAINPAVDESFLNTPFAALPNSALADQSSTQADVELNELQRLRLVPPTIQELEANDFALIKAAAKKQKILDFYYSIAIEDCSRIPWFHWAALCNQIETIKVHLNEGGNSLCIDLQNRTPAMLAVEIGHLELFEVLLYDKNYNFSQRDIKGNTLANYMVKNNRLDCIESLLSYIDFHHQQRINPQKSTEEQLYYKNLAGEAAYTFIKVLYLASYDDKNLELFKILLSMYRNMLQKETGKAPDEAAAKIAFSHIVNKLAYRAAYYNQLAILDYLIEEQLINTPPEFERSNSSVFSQFLQQLKLRHVIDNFKSLEKEFEPAVKRVLPPAYWQDFINRLDYLRQLINDTLEDESLKMPILSYLDQSEAHANQLIVLNNDQSDYDKYKNYLRSALDKLWQAGYQLEITLDIQEGRRPRQINNYTLKQVPSLPTEVWLSILALTDSTSLVNIQKVDHMLDQVSQDDYIWKNLFINFFPEEQPDEAADGISWKETFKTHYLEQYGSANRRTKKLISLIIRGDLDALKSCEISSRDLLVDNFLLLKTAARANNQTALDYFYSLVFTETMRSREDLGALTPEIRNQQEVFLFFWAALCNQRETIRLNLEHTPTAIDWSEHQGRTITMLAAEIGHVRLFQDLLRRPNSSKNRLLAPYVAKNGSRDLFLTLVSPDYEHGDIDQASGFDWNKSSRRFRIIVPEVLRHAAQYGQINLIRFMLESQAVDFKSALNATIEADNVPLLRKLRALTIEKGDEVYKNILSDRIKVVFGGYNRDSTLWDSNLCVEFLLKDPLVDISANEFRLFVGNQKTSSVQKIFERPGAPVRDLANLLDPHTKLPIVYLLPRNSEMQKLLLPHVDLQEILYEMIIQKASLMHIRNIIHFNDHVLKRPPIKKQVFFNFAEMQDRKRITDVLKIEIDLEKKLETAEISSEQKSFEVLKQQVIATGLSKGLRYGNNHTQQPAKIKFPQDLLGLSAFQNLLLTDPAQSASLENRYEEAYKEGVSKAQKAKIEKETKKRKPLPDAEDEKPRKKSKEKLEKAEAEKPASGKRKSRSHSKPEKETNKRQKQERSEKKASPEQNELLVAEDNTMVMPVSIPTDNAPTSEEKTKKLNSRSSDYSWRLRLFGSPKTESQPSPTDSKMNEEIDVLEKGNKEEKDELSFS</sequence>
<accession>A0A0W0SW86</accession>
<name>A0A0W0SW86_9GAMM</name>
<dbReference type="STRING" id="1212489.Ldro_1191"/>
<evidence type="ECO:0000313" key="5">
    <source>
        <dbReference type="EMBL" id="KTC87572.1"/>
    </source>
</evidence>
<dbReference type="Pfam" id="PF12796">
    <property type="entry name" value="Ank_2"/>
    <property type="match status" value="1"/>
</dbReference>
<evidence type="ECO:0000256" key="1">
    <source>
        <dbReference type="ARBA" id="ARBA00022737"/>
    </source>
</evidence>
<feature type="compositionally biased region" description="Basic and acidic residues" evidence="3">
    <location>
        <begin position="1064"/>
        <end position="1084"/>
    </location>
</feature>
<dbReference type="InterPro" id="IPR036047">
    <property type="entry name" value="F-box-like_dom_sf"/>
</dbReference>
<dbReference type="SUPFAM" id="SSF140860">
    <property type="entry name" value="Pseudo ankyrin repeat-like"/>
    <property type="match status" value="1"/>
</dbReference>
<dbReference type="RefSeq" id="WP_058495497.1">
    <property type="nucleotide sequence ID" value="NZ_CAAAIU010000010.1"/>
</dbReference>
<feature type="compositionally biased region" description="Polar residues" evidence="3">
    <location>
        <begin position="1137"/>
        <end position="1147"/>
    </location>
</feature>
<dbReference type="EMBL" id="LNXY01000020">
    <property type="protein sequence ID" value="KTC87572.1"/>
    <property type="molecule type" value="Genomic_DNA"/>
</dbReference>
<dbReference type="InterPro" id="IPR002110">
    <property type="entry name" value="Ankyrin_rpt"/>
</dbReference>
<dbReference type="PATRIC" id="fig|1212489.4.peg.1255"/>
<reference evidence="5 6" key="1">
    <citation type="submission" date="2015-11" db="EMBL/GenBank/DDBJ databases">
        <title>Genomic analysis of 38 Legionella species identifies large and diverse effector repertoires.</title>
        <authorList>
            <person name="Burstein D."/>
            <person name="Amaro F."/>
            <person name="Zusman T."/>
            <person name="Lifshitz Z."/>
            <person name="Cohen O."/>
            <person name="Gilbert J.A."/>
            <person name="Pupko T."/>
            <person name="Shuman H.A."/>
            <person name="Segal G."/>
        </authorList>
    </citation>
    <scope>NUCLEOTIDE SEQUENCE [LARGE SCALE GENOMIC DNA]</scope>
    <source>
        <strain evidence="5 6">ATCC 700990</strain>
    </source>
</reference>
<dbReference type="InterPro" id="IPR036770">
    <property type="entry name" value="Ankyrin_rpt-contain_sf"/>
</dbReference>
<gene>
    <name evidence="5" type="ORF">Ldro_1191</name>
</gene>
<dbReference type="SUPFAM" id="SSF48403">
    <property type="entry name" value="Ankyrin repeat"/>
    <property type="match status" value="2"/>
</dbReference>
<dbReference type="Gene3D" id="1.25.40.20">
    <property type="entry name" value="Ankyrin repeat-containing domain"/>
    <property type="match status" value="2"/>
</dbReference>
<dbReference type="PROSITE" id="PS50181">
    <property type="entry name" value="FBOX"/>
    <property type="match status" value="1"/>
</dbReference>
<evidence type="ECO:0000259" key="4">
    <source>
        <dbReference type="PROSITE" id="PS50181"/>
    </source>
</evidence>
<dbReference type="OrthoDB" id="10002981at2"/>
<dbReference type="PANTHER" id="PTHR24189:SF71">
    <property type="entry name" value="ANKYRIN REPEAT DOMAIN 39"/>
    <property type="match status" value="1"/>
</dbReference>
<dbReference type="InterPro" id="IPR050745">
    <property type="entry name" value="Multifunctional_regulatory"/>
</dbReference>
<proteinExistence type="predicted"/>
<comment type="caution">
    <text evidence="5">The sequence shown here is derived from an EMBL/GenBank/DDBJ whole genome shotgun (WGS) entry which is preliminary data.</text>
</comment>
<keyword evidence="6" id="KW-1185">Reference proteome</keyword>
<keyword evidence="1" id="KW-0677">Repeat</keyword>
<dbReference type="AlphaFoldDB" id="A0A0W0SW86"/>